<dbReference type="Proteomes" id="UP001294412">
    <property type="component" value="Unassembled WGS sequence"/>
</dbReference>
<evidence type="ECO:0000259" key="1">
    <source>
        <dbReference type="Pfam" id="PF03372"/>
    </source>
</evidence>
<dbReference type="PANTHER" id="PTHR14859">
    <property type="entry name" value="CALCOFLUOR WHITE HYPERSENSITIVE PROTEIN PRECURSOR"/>
    <property type="match status" value="1"/>
</dbReference>
<keyword evidence="2" id="KW-0540">Nuclease</keyword>
<dbReference type="PANTHER" id="PTHR14859:SF15">
    <property type="entry name" value="ENDONUCLEASE_EXONUCLEASE_PHOSPHATASE DOMAIN-CONTAINING PROTEIN"/>
    <property type="match status" value="1"/>
</dbReference>
<keyword evidence="2" id="KW-0255">Endonuclease</keyword>
<dbReference type="SUPFAM" id="SSF56219">
    <property type="entry name" value="DNase I-like"/>
    <property type="match status" value="1"/>
</dbReference>
<accession>A0ABU5I717</accession>
<dbReference type="InterPro" id="IPR036691">
    <property type="entry name" value="Endo/exonu/phosph_ase_sf"/>
</dbReference>
<proteinExistence type="predicted"/>
<sequence length="257" mass="28560">MSPPDRPADTIRIMSWNIHGTIGRGRKANRQRTLEEIGRIRPDILVLQEVDERTRLGRPAGAFDFFRAGLTERLLAEGHDPSDHAVDVRTGGRRDCECGNLLWSRFPVRASRIIPLPGPDIERRKVIEVELHTGSAPLRILGTHFALLPTTRLKQARTVRDRIVGAPSGSCAGKVPTPTIVLGDLNEWTPRGWVHAVLSEHLPNVVAPKTWPERFAIAPLDRLYASREIEIVASHADARAGQASDHRPIVVDFRIGP</sequence>
<evidence type="ECO:0000313" key="3">
    <source>
        <dbReference type="Proteomes" id="UP001294412"/>
    </source>
</evidence>
<organism evidence="2 3">
    <name type="scientific">Fulvimarina uroteuthidis</name>
    <dbReference type="NCBI Taxonomy" id="3098149"/>
    <lineage>
        <taxon>Bacteria</taxon>
        <taxon>Pseudomonadati</taxon>
        <taxon>Pseudomonadota</taxon>
        <taxon>Alphaproteobacteria</taxon>
        <taxon>Hyphomicrobiales</taxon>
        <taxon>Aurantimonadaceae</taxon>
        <taxon>Fulvimarina</taxon>
    </lineage>
</organism>
<dbReference type="RefSeq" id="WP_322189382.1">
    <property type="nucleotide sequence ID" value="NZ_JAXLPB010000015.1"/>
</dbReference>
<dbReference type="EMBL" id="JAXLPB010000015">
    <property type="protein sequence ID" value="MDY8111179.1"/>
    <property type="molecule type" value="Genomic_DNA"/>
</dbReference>
<keyword evidence="2" id="KW-0378">Hydrolase</keyword>
<dbReference type="Pfam" id="PF03372">
    <property type="entry name" value="Exo_endo_phos"/>
    <property type="match status" value="1"/>
</dbReference>
<dbReference type="InterPro" id="IPR051916">
    <property type="entry name" value="GPI-anchor_lipid_remodeler"/>
</dbReference>
<protein>
    <submittedName>
        <fullName evidence="2">Endonuclease/exonuclease/phosphatase family protein</fullName>
    </submittedName>
</protein>
<dbReference type="Gene3D" id="3.60.10.10">
    <property type="entry name" value="Endonuclease/exonuclease/phosphatase"/>
    <property type="match status" value="1"/>
</dbReference>
<dbReference type="GO" id="GO:0004519">
    <property type="term" value="F:endonuclease activity"/>
    <property type="evidence" value="ECO:0007669"/>
    <property type="project" value="UniProtKB-KW"/>
</dbReference>
<dbReference type="InterPro" id="IPR005135">
    <property type="entry name" value="Endo/exonuclease/phosphatase"/>
</dbReference>
<comment type="caution">
    <text evidence="2">The sequence shown here is derived from an EMBL/GenBank/DDBJ whole genome shotgun (WGS) entry which is preliminary data.</text>
</comment>
<keyword evidence="3" id="KW-1185">Reference proteome</keyword>
<name>A0ABU5I717_9HYPH</name>
<feature type="domain" description="Endonuclease/exonuclease/phosphatase" evidence="1">
    <location>
        <begin position="14"/>
        <end position="246"/>
    </location>
</feature>
<evidence type="ECO:0000313" key="2">
    <source>
        <dbReference type="EMBL" id="MDY8111179.1"/>
    </source>
</evidence>
<reference evidence="2 3" key="1">
    <citation type="submission" date="2023-12" db="EMBL/GenBank/DDBJ databases">
        <title>Description of Novel Strain Fulvimarina sp. 2208YS6-2-32 isolated from Uroteuthis (Photololigo) edulis.</title>
        <authorList>
            <person name="Park J.-S."/>
        </authorList>
    </citation>
    <scope>NUCLEOTIDE SEQUENCE [LARGE SCALE GENOMIC DNA]</scope>
    <source>
        <strain evidence="2 3">2208YS6-2-32</strain>
    </source>
</reference>
<gene>
    <name evidence="2" type="ORF">U0C82_18855</name>
</gene>